<dbReference type="Gene3D" id="1.10.472.30">
    <property type="entry name" value="Transcription elongation factor S-II, central domain"/>
    <property type="match status" value="1"/>
</dbReference>
<dbReference type="PROSITE" id="PS51321">
    <property type="entry name" value="TFIIS_CENTRAL"/>
    <property type="match status" value="1"/>
</dbReference>
<dbReference type="SUPFAM" id="SSF47676">
    <property type="entry name" value="Conserved domain common to transcription factors TFIIS, elongin A, CRSP70"/>
    <property type="match status" value="1"/>
</dbReference>
<evidence type="ECO:0000313" key="10">
    <source>
        <dbReference type="EMBL" id="CAG2059999.1"/>
    </source>
</evidence>
<dbReference type="SMART" id="SM00509">
    <property type="entry name" value="TFS2N"/>
    <property type="match status" value="1"/>
</dbReference>
<dbReference type="EMBL" id="CAJPIN010011144">
    <property type="protein sequence ID" value="CAG2059999.1"/>
    <property type="molecule type" value="Genomic_DNA"/>
</dbReference>
<dbReference type="InterPro" id="IPR017923">
    <property type="entry name" value="TFIIS_N"/>
</dbReference>
<keyword evidence="4" id="KW-0862">Zinc</keyword>
<feature type="compositionally biased region" description="Polar residues" evidence="7">
    <location>
        <begin position="90"/>
        <end position="100"/>
    </location>
</feature>
<organism evidence="10 11">
    <name type="scientific">Timema podura</name>
    <name type="common">Walking stick</name>
    <dbReference type="NCBI Taxonomy" id="61482"/>
    <lineage>
        <taxon>Eukaryota</taxon>
        <taxon>Metazoa</taxon>
        <taxon>Ecdysozoa</taxon>
        <taxon>Arthropoda</taxon>
        <taxon>Hexapoda</taxon>
        <taxon>Insecta</taxon>
        <taxon>Pterygota</taxon>
        <taxon>Neoptera</taxon>
        <taxon>Polyneoptera</taxon>
        <taxon>Phasmatodea</taxon>
        <taxon>Timematodea</taxon>
        <taxon>Timematoidea</taxon>
        <taxon>Timematidae</taxon>
        <taxon>Timema</taxon>
    </lineage>
</organism>
<proteinExistence type="predicted"/>
<feature type="domain" description="TFIIS central" evidence="9">
    <location>
        <begin position="142"/>
        <end position="246"/>
    </location>
</feature>
<dbReference type="Proteomes" id="UP001153148">
    <property type="component" value="Unassembled WGS sequence"/>
</dbReference>
<sequence>MSVEEEVMKIQKKLNKMSSGDGTGQEQALELLKALQTMPVNLEVLTKTRIGMTVNALRKSTSDDEVISLSKTLIKNWKKFLSESFHLSPGCNTPSKETGNSSKKPSKEKEDKAKESDVKEKERDRRSQTSFPPASSNTTDAVRLKCRELLANAIQLDGEVPEGCASPEDLAEELEEAIFQEFRNTDMRYKNRVRSRVANLKDTKNPGFRMNFLVGAIPATKLAVMTAEEMASDEMKAIRNKFLKEA</sequence>
<evidence type="ECO:0008006" key="12">
    <source>
        <dbReference type="Google" id="ProtNLM"/>
    </source>
</evidence>
<dbReference type="InterPro" id="IPR003618">
    <property type="entry name" value="TFIIS_cen_dom"/>
</dbReference>
<keyword evidence="2" id="KW-0479">Metal-binding</keyword>
<keyword evidence="5 6" id="KW-0539">Nucleus</keyword>
<dbReference type="PANTHER" id="PTHR11477">
    <property type="entry name" value="TRANSCRIPTION FACTOR S-II ZINC FINGER DOMAIN-CONTAINING PROTEIN"/>
    <property type="match status" value="1"/>
</dbReference>
<keyword evidence="3" id="KW-0863">Zinc-finger</keyword>
<dbReference type="InterPro" id="IPR036575">
    <property type="entry name" value="TFIIS_cen_dom_sf"/>
</dbReference>
<accession>A0ABN7P3H3</accession>
<dbReference type="PIRSF" id="PIRSF006704">
    <property type="entry name" value="TF_IIS"/>
    <property type="match status" value="1"/>
</dbReference>
<feature type="domain" description="TFIIS N-terminal" evidence="8">
    <location>
        <begin position="5"/>
        <end position="84"/>
    </location>
</feature>
<dbReference type="SUPFAM" id="SSF46942">
    <property type="entry name" value="Elongation factor TFIIS domain 2"/>
    <property type="match status" value="1"/>
</dbReference>
<feature type="non-terminal residue" evidence="10">
    <location>
        <position position="246"/>
    </location>
</feature>
<evidence type="ECO:0000256" key="4">
    <source>
        <dbReference type="ARBA" id="ARBA00022833"/>
    </source>
</evidence>
<comment type="caution">
    <text evidence="10">The sequence shown here is derived from an EMBL/GenBank/DDBJ whole genome shotgun (WGS) entry which is preliminary data.</text>
</comment>
<dbReference type="Pfam" id="PF07500">
    <property type="entry name" value="TFIIS_M"/>
    <property type="match status" value="1"/>
</dbReference>
<reference evidence="10" key="1">
    <citation type="submission" date="2021-03" db="EMBL/GenBank/DDBJ databases">
        <authorList>
            <person name="Tran Van P."/>
        </authorList>
    </citation>
    <scope>NUCLEOTIDE SEQUENCE</scope>
</reference>
<dbReference type="PROSITE" id="PS51319">
    <property type="entry name" value="TFIIS_N"/>
    <property type="match status" value="1"/>
</dbReference>
<evidence type="ECO:0000256" key="6">
    <source>
        <dbReference type="PROSITE-ProRule" id="PRU00649"/>
    </source>
</evidence>
<evidence type="ECO:0000256" key="1">
    <source>
        <dbReference type="ARBA" id="ARBA00004123"/>
    </source>
</evidence>
<evidence type="ECO:0000256" key="5">
    <source>
        <dbReference type="ARBA" id="ARBA00023242"/>
    </source>
</evidence>
<gene>
    <name evidence="10" type="ORF">TPAB3V08_LOCUS6957</name>
</gene>
<evidence type="ECO:0000256" key="3">
    <source>
        <dbReference type="ARBA" id="ARBA00022771"/>
    </source>
</evidence>
<dbReference type="InterPro" id="IPR035441">
    <property type="entry name" value="TFIIS/LEDGF_dom_sf"/>
</dbReference>
<keyword evidence="11" id="KW-1185">Reference proteome</keyword>
<feature type="region of interest" description="Disordered" evidence="7">
    <location>
        <begin position="88"/>
        <end position="139"/>
    </location>
</feature>
<dbReference type="SMART" id="SM00510">
    <property type="entry name" value="TFS2M"/>
    <property type="match status" value="1"/>
</dbReference>
<dbReference type="Pfam" id="PF08711">
    <property type="entry name" value="Med26"/>
    <property type="match status" value="1"/>
</dbReference>
<dbReference type="InterPro" id="IPR003617">
    <property type="entry name" value="TFIIS/CRSP70_N_sub"/>
</dbReference>
<evidence type="ECO:0000259" key="9">
    <source>
        <dbReference type="PROSITE" id="PS51321"/>
    </source>
</evidence>
<dbReference type="PANTHER" id="PTHR11477:SF0">
    <property type="entry name" value="IP08861P-RELATED"/>
    <property type="match status" value="1"/>
</dbReference>
<dbReference type="Gene3D" id="1.20.930.10">
    <property type="entry name" value="Conserved domain common to transcription factors TFIIS, elongin A, CRSP70"/>
    <property type="match status" value="1"/>
</dbReference>
<evidence type="ECO:0000256" key="7">
    <source>
        <dbReference type="SAM" id="MobiDB-lite"/>
    </source>
</evidence>
<evidence type="ECO:0000259" key="8">
    <source>
        <dbReference type="PROSITE" id="PS51319"/>
    </source>
</evidence>
<dbReference type="InterPro" id="IPR035100">
    <property type="entry name" value="TF_IIS-typ"/>
</dbReference>
<comment type="subcellular location">
    <subcellularLocation>
        <location evidence="1 6">Nucleus</location>
    </subcellularLocation>
</comment>
<evidence type="ECO:0000313" key="11">
    <source>
        <dbReference type="Proteomes" id="UP001153148"/>
    </source>
</evidence>
<feature type="compositionally biased region" description="Basic and acidic residues" evidence="7">
    <location>
        <begin position="105"/>
        <end position="127"/>
    </location>
</feature>
<evidence type="ECO:0000256" key="2">
    <source>
        <dbReference type="ARBA" id="ARBA00022723"/>
    </source>
</evidence>
<feature type="compositionally biased region" description="Polar residues" evidence="7">
    <location>
        <begin position="128"/>
        <end position="139"/>
    </location>
</feature>
<dbReference type="CDD" id="cd00183">
    <property type="entry name" value="TFIIS_I"/>
    <property type="match status" value="1"/>
</dbReference>
<name>A0ABN7P3H3_TIMPD</name>
<protein>
    <recommendedName>
        <fullName evidence="12">Transcription elongation factor A protein 1</fullName>
    </recommendedName>
</protein>